<dbReference type="AlphaFoldDB" id="A0A4V2VTK2"/>
<keyword evidence="1" id="KW-0812">Transmembrane</keyword>
<evidence type="ECO:0000313" key="2">
    <source>
        <dbReference type="EMBL" id="TCV07429.1"/>
    </source>
</evidence>
<protein>
    <submittedName>
        <fullName evidence="2">Uncharacterized protein</fullName>
    </submittedName>
</protein>
<evidence type="ECO:0000256" key="1">
    <source>
        <dbReference type="SAM" id="Phobius"/>
    </source>
</evidence>
<dbReference type="RefSeq" id="WP_132778778.1">
    <property type="nucleotide sequence ID" value="NZ_SMBZ01000052.1"/>
</dbReference>
<keyword evidence="1" id="KW-1133">Transmembrane helix</keyword>
<organism evidence="2 3">
    <name type="scientific">Sphingobacterium alimentarium</name>
    <dbReference type="NCBI Taxonomy" id="797292"/>
    <lineage>
        <taxon>Bacteria</taxon>
        <taxon>Pseudomonadati</taxon>
        <taxon>Bacteroidota</taxon>
        <taxon>Sphingobacteriia</taxon>
        <taxon>Sphingobacteriales</taxon>
        <taxon>Sphingobacteriaceae</taxon>
        <taxon>Sphingobacterium</taxon>
    </lineage>
</organism>
<comment type="caution">
    <text evidence="2">The sequence shown here is derived from an EMBL/GenBank/DDBJ whole genome shotgun (WGS) entry which is preliminary data.</text>
</comment>
<evidence type="ECO:0000313" key="3">
    <source>
        <dbReference type="Proteomes" id="UP000295197"/>
    </source>
</evidence>
<keyword evidence="1" id="KW-0472">Membrane</keyword>
<reference evidence="2 3" key="1">
    <citation type="submission" date="2019-03" db="EMBL/GenBank/DDBJ databases">
        <title>Genomic Encyclopedia of Type Strains, Phase IV (KMG-IV): sequencing the most valuable type-strain genomes for metagenomic binning, comparative biology and taxonomic classification.</title>
        <authorList>
            <person name="Goeker M."/>
        </authorList>
    </citation>
    <scope>NUCLEOTIDE SEQUENCE [LARGE SCALE GENOMIC DNA]</scope>
    <source>
        <strain evidence="2 3">DSM 22362</strain>
    </source>
</reference>
<keyword evidence="3" id="KW-1185">Reference proteome</keyword>
<feature type="transmembrane region" description="Helical" evidence="1">
    <location>
        <begin position="6"/>
        <end position="23"/>
    </location>
</feature>
<accession>A0A4V2VTK2</accession>
<proteinExistence type="predicted"/>
<gene>
    <name evidence="2" type="ORF">EDC17_10524</name>
</gene>
<sequence>MTWINFLSSLSVVYTLYYVFNLLKDAYFSNRNKSRSHKEPFDIVPPKEPPPEKVAYISQSIPNDQLNLKEITPGDLSEIFPLPLVNSTGGVNFQDLLALINKEAIEYSKAIPY</sequence>
<name>A0A4V2VTK2_9SPHI</name>
<dbReference type="EMBL" id="SMBZ01000052">
    <property type="protein sequence ID" value="TCV07429.1"/>
    <property type="molecule type" value="Genomic_DNA"/>
</dbReference>
<dbReference type="Proteomes" id="UP000295197">
    <property type="component" value="Unassembled WGS sequence"/>
</dbReference>